<dbReference type="EMBL" id="LAZR01008761">
    <property type="protein sequence ID" value="KKM76702.1"/>
    <property type="molecule type" value="Genomic_DNA"/>
</dbReference>
<proteinExistence type="predicted"/>
<comment type="caution">
    <text evidence="1">The sequence shown here is derived from an EMBL/GenBank/DDBJ whole genome shotgun (WGS) entry which is preliminary data.</text>
</comment>
<name>A0A0F9N5D9_9ZZZZ</name>
<protein>
    <submittedName>
        <fullName evidence="1">Uncharacterized protein</fullName>
    </submittedName>
</protein>
<dbReference type="InterPro" id="IPR021730">
    <property type="entry name" value="YdbH"/>
</dbReference>
<evidence type="ECO:0000313" key="1">
    <source>
        <dbReference type="EMBL" id="KKM76702.1"/>
    </source>
</evidence>
<sequence>MRIGRKRLGWVLFTVWLVSILVSALAVRYFWNEALERNGIETLEWQGLDLSLSGASLLDLRVTQVQPTRNLVIRGTDLTLGWHWPEWGAEWLPRLTALQVGHLELYWATKPDVPSASKQAQADQWPPGLQAWMPSEVTIKQFDATLPCETGRCSLAGSLSITRSPSNPDSGPASSLAIANASLPVEARVQLDHEGHQIDLLAALSGSWDDALSFSAELDIDGIRYLSAKSSYSSRNAHRPVSWDGSFEMPDLPQTDWLLAWLQAWQSLPLEDWPKQPQAGSLQASWALQGPEIDNFLAQATGRVSVQARVPQPWPAPGLGKISGSLAVVLNVAQGQWQPETLEADIELVHPAAWIKRVPALMRPDSLTLAVRPGDALEPVSPNNVSQNVSPTAAARTGVKRTLLPLNVDLSTRGGANLSVRSHLAVATGAPWRVELGKTRLSAALPKWEVGGWLLTKPKVQVALSGWLDTTTAALKFSAPTAIEADTLSPVSESAAVKKSAPIVKGLRVELAQTDVNARFRLAEGELDAFTLSGPVGVKAQQIEHPQLLAQSWQFNGRVDSRLAQVSVTGVLKAHAGTTMNLDLTVPHRGLLTLEGKMRISGKQEAEALSRIVAACSPLLTVSGGTISANATYEQPQNGEKRLAGKLVFADWSGTFDRTAWSRMNGSADISVKNDRIRVTTPELSVEQVNTGLPIGPVQLAAHYEAPLGQMAAGQLTLERAESDALGGQIRIQPGSWNLANAPVTVPVELTQLSLARLLQIYPTEGLAGTGILSGTVPVLFDPATGVSVEQGRIDALKPGGRLQLTAERLKALASQSKSMELVAKALEDFRYSILDSGIDYGEDGTLVLNLHLEGSSPKVGNGQAVVLNINLEENIPALLTSLQLSGRVSDAVTERVKKLLQKREPVPGDLLQ</sequence>
<reference evidence="1" key="1">
    <citation type="journal article" date="2015" name="Nature">
        <title>Complex archaea that bridge the gap between prokaryotes and eukaryotes.</title>
        <authorList>
            <person name="Spang A."/>
            <person name="Saw J.H."/>
            <person name="Jorgensen S.L."/>
            <person name="Zaremba-Niedzwiedzka K."/>
            <person name="Martijn J."/>
            <person name="Lind A.E."/>
            <person name="van Eijk R."/>
            <person name="Schleper C."/>
            <person name="Guy L."/>
            <person name="Ettema T.J."/>
        </authorList>
    </citation>
    <scope>NUCLEOTIDE SEQUENCE</scope>
</reference>
<accession>A0A0F9N5D9</accession>
<dbReference type="Pfam" id="PF11739">
    <property type="entry name" value="YdbH-like"/>
    <property type="match status" value="1"/>
</dbReference>
<dbReference type="AlphaFoldDB" id="A0A0F9N5D9"/>
<gene>
    <name evidence="1" type="ORF">LCGC14_1377470</name>
</gene>
<organism evidence="1">
    <name type="scientific">marine sediment metagenome</name>
    <dbReference type="NCBI Taxonomy" id="412755"/>
    <lineage>
        <taxon>unclassified sequences</taxon>
        <taxon>metagenomes</taxon>
        <taxon>ecological metagenomes</taxon>
    </lineage>
</organism>